<dbReference type="InterPro" id="IPR051257">
    <property type="entry name" value="Diverse_CBS-Domain"/>
</dbReference>
<proteinExistence type="predicted"/>
<name>A0A3L7K4D0_9BACI</name>
<feature type="domain" description="ACT" evidence="4">
    <location>
        <begin position="139"/>
        <end position="213"/>
    </location>
</feature>
<dbReference type="EMBL" id="RCVZ01000001">
    <property type="protein sequence ID" value="RLQ97913.1"/>
    <property type="molecule type" value="Genomic_DNA"/>
</dbReference>
<dbReference type="AlphaFoldDB" id="A0A3L7K4D0"/>
<dbReference type="InterPro" id="IPR046342">
    <property type="entry name" value="CBS_dom_sf"/>
</dbReference>
<dbReference type="Gene3D" id="3.30.70.260">
    <property type="match status" value="1"/>
</dbReference>
<gene>
    <name evidence="5" type="ORF">D9X91_00530</name>
</gene>
<dbReference type="Gene3D" id="3.10.580.10">
    <property type="entry name" value="CBS-domain"/>
    <property type="match status" value="1"/>
</dbReference>
<feature type="domain" description="CBS" evidence="3">
    <location>
        <begin position="7"/>
        <end position="68"/>
    </location>
</feature>
<evidence type="ECO:0000256" key="1">
    <source>
        <dbReference type="ARBA" id="ARBA00023122"/>
    </source>
</evidence>
<dbReference type="PANTHER" id="PTHR43080">
    <property type="entry name" value="CBS DOMAIN-CONTAINING PROTEIN CBSX3, MITOCHONDRIAL"/>
    <property type="match status" value="1"/>
</dbReference>
<dbReference type="RefSeq" id="WP_121678605.1">
    <property type="nucleotide sequence ID" value="NZ_RCVZ01000001.1"/>
</dbReference>
<evidence type="ECO:0000313" key="6">
    <source>
        <dbReference type="Proteomes" id="UP000276770"/>
    </source>
</evidence>
<dbReference type="SUPFAM" id="SSF54631">
    <property type="entry name" value="CBS-domain pair"/>
    <property type="match status" value="1"/>
</dbReference>
<reference evidence="5 6" key="1">
    <citation type="submission" date="2018-10" db="EMBL/GenBank/DDBJ databases">
        <title>Falsibacillus sp. genome draft.</title>
        <authorList>
            <person name="Shi S."/>
        </authorList>
    </citation>
    <scope>NUCLEOTIDE SEQUENCE [LARGE SCALE GENOMIC DNA]</scope>
    <source>
        <strain evidence="5 6">GY 10110</strain>
    </source>
</reference>
<dbReference type="PROSITE" id="PS51671">
    <property type="entry name" value="ACT"/>
    <property type="match status" value="1"/>
</dbReference>
<protein>
    <submittedName>
        <fullName evidence="5">CBS domain-containing protein</fullName>
    </submittedName>
</protein>
<evidence type="ECO:0000259" key="4">
    <source>
        <dbReference type="PROSITE" id="PS51671"/>
    </source>
</evidence>
<dbReference type="InterPro" id="IPR045865">
    <property type="entry name" value="ACT-like_dom_sf"/>
</dbReference>
<keyword evidence="1 2" id="KW-0129">CBS domain</keyword>
<dbReference type="SMART" id="SM00116">
    <property type="entry name" value="CBS"/>
    <property type="match status" value="2"/>
</dbReference>
<dbReference type="Pfam" id="PF00571">
    <property type="entry name" value="CBS"/>
    <property type="match status" value="2"/>
</dbReference>
<comment type="caution">
    <text evidence="5">The sequence shown here is derived from an EMBL/GenBank/DDBJ whole genome shotgun (WGS) entry which is preliminary data.</text>
</comment>
<dbReference type="Pfam" id="PF01842">
    <property type="entry name" value="ACT"/>
    <property type="match status" value="1"/>
</dbReference>
<evidence type="ECO:0000313" key="5">
    <source>
        <dbReference type="EMBL" id="RLQ97913.1"/>
    </source>
</evidence>
<dbReference type="CDD" id="cd04584">
    <property type="entry name" value="CBS_pair_AcuB_like"/>
    <property type="match status" value="1"/>
</dbReference>
<feature type="domain" description="CBS" evidence="3">
    <location>
        <begin position="78"/>
        <end position="136"/>
    </location>
</feature>
<dbReference type="OrthoDB" id="9781631at2"/>
<evidence type="ECO:0000259" key="3">
    <source>
        <dbReference type="PROSITE" id="PS51371"/>
    </source>
</evidence>
<organism evidence="5 6">
    <name type="scientific">Falsibacillus albus</name>
    <dbReference type="NCBI Taxonomy" id="2478915"/>
    <lineage>
        <taxon>Bacteria</taxon>
        <taxon>Bacillati</taxon>
        <taxon>Bacillota</taxon>
        <taxon>Bacilli</taxon>
        <taxon>Bacillales</taxon>
        <taxon>Bacillaceae</taxon>
        <taxon>Falsibacillus</taxon>
    </lineage>
</organism>
<keyword evidence="6" id="KW-1185">Reference proteome</keyword>
<dbReference type="CDD" id="cd04883">
    <property type="entry name" value="ACT_AcuB"/>
    <property type="match status" value="1"/>
</dbReference>
<dbReference type="Proteomes" id="UP000276770">
    <property type="component" value="Unassembled WGS sequence"/>
</dbReference>
<dbReference type="SUPFAM" id="SSF55021">
    <property type="entry name" value="ACT-like"/>
    <property type="match status" value="1"/>
</dbReference>
<dbReference type="InterPro" id="IPR002912">
    <property type="entry name" value="ACT_dom"/>
</dbReference>
<dbReference type="PROSITE" id="PS51371">
    <property type="entry name" value="CBS"/>
    <property type="match status" value="2"/>
</dbReference>
<dbReference type="InterPro" id="IPR000644">
    <property type="entry name" value="CBS_dom"/>
</dbReference>
<evidence type="ECO:0000256" key="2">
    <source>
        <dbReference type="PROSITE-ProRule" id="PRU00703"/>
    </source>
</evidence>
<accession>A0A3L7K4D0</accession>
<dbReference type="PANTHER" id="PTHR43080:SF2">
    <property type="entry name" value="CBS DOMAIN-CONTAINING PROTEIN"/>
    <property type="match status" value="1"/>
</dbReference>
<sequence>MLVEQIMKKDVTTLGPEDTIRTAIRIMREKKIRHLPIVNEQKEVIGLVTDRDVKEAAPSIFQENRHEEEINKPLRLIMKSAIITGHPLDFVEEIASVFYEHHIGCMPITKEKKLVGIVTETDLLYTLVELTGANQPGSHIEVKVPNKTGMLYEVSGIIRKHNANVHSVLVYPDKDSEQHKILVFRVKTMNPMKVIEELKKQGHTVLWPNMPGISS</sequence>